<dbReference type="AlphaFoldDB" id="A0AAV6QAY5"/>
<evidence type="ECO:0000313" key="1">
    <source>
        <dbReference type="EMBL" id="KAG7485496.1"/>
    </source>
</evidence>
<accession>A0AAV6QAY5</accession>
<dbReference type="Proteomes" id="UP000693946">
    <property type="component" value="Linkage Group LG6"/>
</dbReference>
<name>A0AAV6QAY5_SOLSE</name>
<gene>
    <name evidence="1" type="ORF">JOB18_011303</name>
</gene>
<protein>
    <submittedName>
        <fullName evidence="1">Uncharacterized protein</fullName>
    </submittedName>
</protein>
<comment type="caution">
    <text evidence="1">The sequence shown here is derived from an EMBL/GenBank/DDBJ whole genome shotgun (WGS) entry which is preliminary data.</text>
</comment>
<proteinExistence type="predicted"/>
<dbReference type="EMBL" id="JAGKHQ010000018">
    <property type="protein sequence ID" value="KAG7485496.1"/>
    <property type="molecule type" value="Genomic_DNA"/>
</dbReference>
<organism evidence="1 2">
    <name type="scientific">Solea senegalensis</name>
    <name type="common">Senegalese sole</name>
    <dbReference type="NCBI Taxonomy" id="28829"/>
    <lineage>
        <taxon>Eukaryota</taxon>
        <taxon>Metazoa</taxon>
        <taxon>Chordata</taxon>
        <taxon>Craniata</taxon>
        <taxon>Vertebrata</taxon>
        <taxon>Euteleostomi</taxon>
        <taxon>Actinopterygii</taxon>
        <taxon>Neopterygii</taxon>
        <taxon>Teleostei</taxon>
        <taxon>Neoteleostei</taxon>
        <taxon>Acanthomorphata</taxon>
        <taxon>Carangaria</taxon>
        <taxon>Pleuronectiformes</taxon>
        <taxon>Pleuronectoidei</taxon>
        <taxon>Soleidae</taxon>
        <taxon>Solea</taxon>
    </lineage>
</organism>
<sequence length="173" mass="19044">MWCPLLVRSRTAIYLPPIHPPKRRSSGPAVYSQYYSTIAVAGLESTLSITVVELQSTVSIMVVELQSTVSITVVELQSTLSITVVELQSTLSITVVELQSTVSIMVVELQSTLGITVMQLLPEEVNSDVWRWQLHGSSQKTRAEPKLSTRVGCGFVAVHWPGKLVARTTYMLT</sequence>
<keyword evidence="2" id="KW-1185">Reference proteome</keyword>
<evidence type="ECO:0000313" key="2">
    <source>
        <dbReference type="Proteomes" id="UP000693946"/>
    </source>
</evidence>
<reference evidence="1 2" key="1">
    <citation type="journal article" date="2021" name="Sci. Rep.">
        <title>Chromosome anchoring in Senegalese sole (Solea senegalensis) reveals sex-associated markers and genome rearrangements in flatfish.</title>
        <authorList>
            <person name="Guerrero-Cozar I."/>
            <person name="Gomez-Garrido J."/>
            <person name="Berbel C."/>
            <person name="Martinez-Blanch J.F."/>
            <person name="Alioto T."/>
            <person name="Claros M.G."/>
            <person name="Gagnaire P.A."/>
            <person name="Manchado M."/>
        </authorList>
    </citation>
    <scope>NUCLEOTIDE SEQUENCE [LARGE SCALE GENOMIC DNA]</scope>
    <source>
        <strain evidence="1">Sse05_10M</strain>
    </source>
</reference>